<dbReference type="EMBL" id="SUNI01000011">
    <property type="protein sequence ID" value="TJZ91297.1"/>
    <property type="molecule type" value="Genomic_DNA"/>
</dbReference>
<dbReference type="Pfam" id="PF19266">
    <property type="entry name" value="CIS_tube"/>
    <property type="match status" value="1"/>
</dbReference>
<evidence type="ECO:0000259" key="1">
    <source>
        <dbReference type="Pfam" id="PF19266"/>
    </source>
</evidence>
<evidence type="ECO:0000313" key="2">
    <source>
        <dbReference type="EMBL" id="TJZ91297.1"/>
    </source>
</evidence>
<dbReference type="RefSeq" id="WP_136886401.1">
    <property type="nucleotide sequence ID" value="NZ_SUNI01000011.1"/>
</dbReference>
<evidence type="ECO:0000313" key="3">
    <source>
        <dbReference type="Proteomes" id="UP000309747"/>
    </source>
</evidence>
<keyword evidence="3" id="KW-1185">Reference proteome</keyword>
<sequence>MRQLMFQKVGLQGKTIGPPMMLDYAPSELAFSKSAQFAEVAIPGLEQPLLQFVRGDAETLNLELFFDSTQDGTGPAAVAVTQKVEAFHKLVQIQGDLHAPPLVKVSWGDDFPGTAMGATETAGETFTAVVLSVARRFSLFSPDGKPLRATVTLALKHYATVAEQVAAINYQSADHTRIHVVSEGETLPLIAFDAYADAAKWRLIALHNGLRDVRDLTPGDRLELPPLVTS</sequence>
<name>A0A4U0R8H9_9RHOB</name>
<proteinExistence type="predicted"/>
<feature type="domain" description="Contractile injection system tube protein N-terminal" evidence="1">
    <location>
        <begin position="21"/>
        <end position="165"/>
    </location>
</feature>
<gene>
    <name evidence="2" type="ORF">FA743_12300</name>
</gene>
<accession>A0A4U0R8H9</accession>
<dbReference type="Proteomes" id="UP000309747">
    <property type="component" value="Unassembled WGS sequence"/>
</dbReference>
<comment type="caution">
    <text evidence="2">The sequence shown here is derived from an EMBL/GenBank/DDBJ whole genome shotgun (WGS) entry which is preliminary data.</text>
</comment>
<dbReference type="AlphaFoldDB" id="A0A4U0R8H9"/>
<dbReference type="OrthoDB" id="9815939at2"/>
<dbReference type="InterPro" id="IPR045361">
    <property type="entry name" value="CIS_tube_prot_N"/>
</dbReference>
<organism evidence="2 3">
    <name type="scientific">Paracoccus gahaiensis</name>
    <dbReference type="NCBI Taxonomy" id="1706839"/>
    <lineage>
        <taxon>Bacteria</taxon>
        <taxon>Pseudomonadati</taxon>
        <taxon>Pseudomonadota</taxon>
        <taxon>Alphaproteobacteria</taxon>
        <taxon>Rhodobacterales</taxon>
        <taxon>Paracoccaceae</taxon>
        <taxon>Paracoccus</taxon>
    </lineage>
</organism>
<reference evidence="2 3" key="1">
    <citation type="submission" date="2019-04" db="EMBL/GenBank/DDBJ databases">
        <authorList>
            <person name="Li J."/>
        </authorList>
    </citation>
    <scope>NUCLEOTIDE SEQUENCE [LARGE SCALE GENOMIC DNA]</scope>
    <source>
        <strain evidence="2 3">KCTC 42687</strain>
    </source>
</reference>
<protein>
    <recommendedName>
        <fullName evidence="1">Contractile injection system tube protein N-terminal domain-containing protein</fullName>
    </recommendedName>
</protein>